<keyword evidence="4" id="KW-1185">Reference proteome</keyword>
<feature type="transmembrane region" description="Helical" evidence="2">
    <location>
        <begin position="17"/>
        <end position="44"/>
    </location>
</feature>
<dbReference type="AlphaFoldDB" id="A0A0B3BN18"/>
<evidence type="ECO:0000313" key="3">
    <source>
        <dbReference type="EMBL" id="KHO65878.1"/>
    </source>
</evidence>
<keyword evidence="2" id="KW-1133">Transmembrane helix</keyword>
<protein>
    <submittedName>
        <fullName evidence="3">Lipase</fullName>
    </submittedName>
</protein>
<keyword evidence="2" id="KW-0812">Transmembrane</keyword>
<dbReference type="Proteomes" id="UP000030980">
    <property type="component" value="Unassembled WGS sequence"/>
</dbReference>
<dbReference type="EMBL" id="JTAK01000002">
    <property type="protein sequence ID" value="KHO65878.1"/>
    <property type="molecule type" value="Genomic_DNA"/>
</dbReference>
<evidence type="ECO:0000256" key="2">
    <source>
        <dbReference type="SAM" id="Phobius"/>
    </source>
</evidence>
<dbReference type="Pfam" id="PF14333">
    <property type="entry name" value="DUF4389"/>
    <property type="match status" value="1"/>
</dbReference>
<feature type="region of interest" description="Disordered" evidence="1">
    <location>
        <begin position="93"/>
        <end position="115"/>
    </location>
</feature>
<organism evidence="3 4">
    <name type="scientific">Pseudomonas flexibilis</name>
    <dbReference type="NCBI Taxonomy" id="706570"/>
    <lineage>
        <taxon>Bacteria</taxon>
        <taxon>Pseudomonadati</taxon>
        <taxon>Pseudomonadota</taxon>
        <taxon>Gammaproteobacteria</taxon>
        <taxon>Pseudomonadales</taxon>
        <taxon>Pseudomonadaceae</taxon>
        <taxon>Pseudomonas</taxon>
    </lineage>
</organism>
<dbReference type="OrthoDB" id="5766995at2"/>
<keyword evidence="2" id="KW-0472">Membrane</keyword>
<gene>
    <name evidence="3" type="ORF">PT85_07535</name>
</gene>
<evidence type="ECO:0000313" key="4">
    <source>
        <dbReference type="Proteomes" id="UP000030980"/>
    </source>
</evidence>
<reference evidence="3 4" key="1">
    <citation type="submission" date="2014-11" db="EMBL/GenBank/DDBJ databases">
        <title>Genome sequence of Pseudomonas tuomuerensis JCM 14085.</title>
        <authorList>
            <person name="Shin S.-K."/>
            <person name="Yi H."/>
        </authorList>
    </citation>
    <scope>NUCLEOTIDE SEQUENCE [LARGE SCALE GENOMIC DNA]</scope>
    <source>
        <strain evidence="3 4">JCM 14085</strain>
    </source>
</reference>
<accession>A0A0B3BN18</accession>
<comment type="caution">
    <text evidence="3">The sequence shown here is derived from an EMBL/GenBank/DDBJ whole genome shotgun (WGS) entry which is preliminary data.</text>
</comment>
<proteinExistence type="predicted"/>
<evidence type="ECO:0000256" key="1">
    <source>
        <dbReference type="SAM" id="MobiDB-lite"/>
    </source>
</evidence>
<dbReference type="RefSeq" id="WP_039606314.1">
    <property type="nucleotide sequence ID" value="NZ_FMUP01000001.1"/>
</dbReference>
<sequence>MQDPKAELRREALLLRVLWMLVFVIVWQLAELVLLCLVVVQLLVRLVQGEPNRTLMDFGDSLSRYLAQIGRFEAFHSDRKPWPFADWPAARAPERDVEPVAPAPVKPADDTAPRP</sequence>
<dbReference type="InterPro" id="IPR025498">
    <property type="entry name" value="DUF4389"/>
</dbReference>
<dbReference type="STRING" id="706570.PT85_07535"/>
<name>A0A0B3BN18_9PSED</name>